<dbReference type="EMBL" id="BSYO01000021">
    <property type="protein sequence ID" value="GMH20380.1"/>
    <property type="molecule type" value="Genomic_DNA"/>
</dbReference>
<evidence type="ECO:0000259" key="2">
    <source>
        <dbReference type="PROSITE" id="PS50076"/>
    </source>
</evidence>
<dbReference type="PROSITE" id="PS00636">
    <property type="entry name" value="DNAJ_1"/>
    <property type="match status" value="1"/>
</dbReference>
<keyword evidence="4" id="KW-1185">Reference proteome</keyword>
<protein>
    <recommendedName>
        <fullName evidence="2">J domain-containing protein</fullName>
    </recommendedName>
</protein>
<dbReference type="Proteomes" id="UP001279734">
    <property type="component" value="Unassembled WGS sequence"/>
</dbReference>
<accession>A0AAD3T073</accession>
<dbReference type="Pfam" id="PF00226">
    <property type="entry name" value="DnaJ"/>
    <property type="match status" value="1"/>
</dbReference>
<evidence type="ECO:0000256" key="1">
    <source>
        <dbReference type="SAM" id="MobiDB-lite"/>
    </source>
</evidence>
<dbReference type="InterPro" id="IPR056988">
    <property type="entry name" value="Zn_ribbon_pln"/>
</dbReference>
<reference evidence="3" key="1">
    <citation type="submission" date="2023-05" db="EMBL/GenBank/DDBJ databases">
        <title>Nepenthes gracilis genome sequencing.</title>
        <authorList>
            <person name="Fukushima K."/>
        </authorList>
    </citation>
    <scope>NUCLEOTIDE SEQUENCE</scope>
    <source>
        <strain evidence="3">SING2019-196</strain>
    </source>
</reference>
<dbReference type="InterPro" id="IPR001623">
    <property type="entry name" value="DnaJ_domain"/>
</dbReference>
<feature type="compositionally biased region" description="Basic and acidic residues" evidence="1">
    <location>
        <begin position="449"/>
        <end position="459"/>
    </location>
</feature>
<dbReference type="InterPro" id="IPR018253">
    <property type="entry name" value="DnaJ_domain_CS"/>
</dbReference>
<feature type="compositionally biased region" description="Basic and acidic residues" evidence="1">
    <location>
        <begin position="427"/>
        <end position="442"/>
    </location>
</feature>
<dbReference type="CDD" id="cd06257">
    <property type="entry name" value="DnaJ"/>
    <property type="match status" value="1"/>
</dbReference>
<gene>
    <name evidence="3" type="ORF">Nepgr_022221</name>
</gene>
<evidence type="ECO:0000313" key="3">
    <source>
        <dbReference type="EMBL" id="GMH20380.1"/>
    </source>
</evidence>
<dbReference type="Pfam" id="PF11926">
    <property type="entry name" value="DUF3444"/>
    <property type="match status" value="1"/>
</dbReference>
<feature type="region of interest" description="Disordered" evidence="1">
    <location>
        <begin position="230"/>
        <end position="277"/>
    </location>
</feature>
<feature type="compositionally biased region" description="Polar residues" evidence="1">
    <location>
        <begin position="236"/>
        <end position="277"/>
    </location>
</feature>
<dbReference type="PANTHER" id="PTHR44137">
    <property type="entry name" value="BNAC03G44070D PROTEIN"/>
    <property type="match status" value="1"/>
</dbReference>
<dbReference type="Gene3D" id="1.10.287.110">
    <property type="entry name" value="DnaJ domain"/>
    <property type="match status" value="1"/>
</dbReference>
<feature type="domain" description="J" evidence="2">
    <location>
        <begin position="66"/>
        <end position="130"/>
    </location>
</feature>
<dbReference type="Pfam" id="PF23551">
    <property type="entry name" value="Zn_ribbon_20"/>
    <property type="match status" value="1"/>
</dbReference>
<dbReference type="PANTHER" id="PTHR44137:SF32">
    <property type="entry name" value="DNAJ HEAT SHOCK AMINO-TERMINAL DOMAIN PROTEIN"/>
    <property type="match status" value="1"/>
</dbReference>
<sequence>MECNRDEATRAKEIAERKFDVKDIGTAKKFAMKAQALYPGLEGITQMLTTLDVYISAENKINGEADWYGILGLPPQADDDTVRKQYRKLALMLHPDKNKSVGAEGAFKLISEAWSLLSDKAKRVEYDLKRNVRGLQQKVTPPSEAPLAPPGANGFYNFVKATTSTVRTNKNSSQAKSSSASIAAHKAKSNTFWTVCHRCKMQYEYLRVYLNHNLLCPNCREPFIASETPPPIPNGYRSSMPYNSSQHQPNSNRQVGNKTKTSDVGSRSGSFSNPNAHNTTNFHWTPFSRAASASTVAQAVSVVQQTYEKVKREREEAQAAKRREKPMKRKIHVEHPDTAKKRQGIHDAGMGIAYQMGLGTGEVGITGSSLPSHRNAQTLQVNASSRHHTTRELSQIELQYILLEKSRKEIRERLSKWKSGRGSNNAAHKEKTSKKTRDKDNGRANAEANVERCSQESRKSPNTTDGVQRLKSINSVRIGCDYKPGVETLVPLSITVPDPDFYDFDKDRTEKSFGENQVWAAYDDDDGMPRYYATIHSIVSQNPFKMRISWLNSKTNSELGRLNWVGSGFTKTCGEFRVGRYETYDSLNAFSHMISWRKGARGVICIFPRKGEVWALYRNWSPDWNELTADEVIHKYDMVEVLEDYDEEKGVVVIPLVKVAGFHTVFHQHLDPGQLKKIAREEMFRFSHQVPSHLLTGQEAPNAPKGCRELDPAATPFELLQVIADVKGAGLVENEVNGEEEITNDVKKASDLGVVEHFEETRGVPNRNPAETMEVEFLEGIEEVK</sequence>
<dbReference type="InterPro" id="IPR024593">
    <property type="entry name" value="DUF3444"/>
</dbReference>
<evidence type="ECO:0000313" key="4">
    <source>
        <dbReference type="Proteomes" id="UP001279734"/>
    </source>
</evidence>
<dbReference type="AlphaFoldDB" id="A0AAD3T073"/>
<dbReference type="SUPFAM" id="SSF46565">
    <property type="entry name" value="Chaperone J-domain"/>
    <property type="match status" value="1"/>
</dbReference>
<dbReference type="SMART" id="SM00271">
    <property type="entry name" value="DnaJ"/>
    <property type="match status" value="1"/>
</dbReference>
<organism evidence="3 4">
    <name type="scientific">Nepenthes gracilis</name>
    <name type="common">Slender pitcher plant</name>
    <dbReference type="NCBI Taxonomy" id="150966"/>
    <lineage>
        <taxon>Eukaryota</taxon>
        <taxon>Viridiplantae</taxon>
        <taxon>Streptophyta</taxon>
        <taxon>Embryophyta</taxon>
        <taxon>Tracheophyta</taxon>
        <taxon>Spermatophyta</taxon>
        <taxon>Magnoliopsida</taxon>
        <taxon>eudicotyledons</taxon>
        <taxon>Gunneridae</taxon>
        <taxon>Pentapetalae</taxon>
        <taxon>Caryophyllales</taxon>
        <taxon>Nepenthaceae</taxon>
        <taxon>Nepenthes</taxon>
    </lineage>
</organism>
<feature type="region of interest" description="Disordered" evidence="1">
    <location>
        <begin position="414"/>
        <end position="467"/>
    </location>
</feature>
<dbReference type="InterPro" id="IPR036869">
    <property type="entry name" value="J_dom_sf"/>
</dbReference>
<dbReference type="PROSITE" id="PS50076">
    <property type="entry name" value="DNAJ_2"/>
    <property type="match status" value="1"/>
</dbReference>
<name>A0AAD3T073_NEPGR</name>
<comment type="caution">
    <text evidence="3">The sequence shown here is derived from an EMBL/GenBank/DDBJ whole genome shotgun (WGS) entry which is preliminary data.</text>
</comment>
<proteinExistence type="predicted"/>
<dbReference type="PRINTS" id="PR00625">
    <property type="entry name" value="JDOMAIN"/>
</dbReference>